<dbReference type="AlphaFoldDB" id="A0A9P4SHF4"/>
<name>A0A9P4SHF4_9PEZI</name>
<dbReference type="EMBL" id="MU006089">
    <property type="protein sequence ID" value="KAF2842986.1"/>
    <property type="molecule type" value="Genomic_DNA"/>
</dbReference>
<organism evidence="1 2">
    <name type="scientific">Patellaria atrata CBS 101060</name>
    <dbReference type="NCBI Taxonomy" id="1346257"/>
    <lineage>
        <taxon>Eukaryota</taxon>
        <taxon>Fungi</taxon>
        <taxon>Dikarya</taxon>
        <taxon>Ascomycota</taxon>
        <taxon>Pezizomycotina</taxon>
        <taxon>Dothideomycetes</taxon>
        <taxon>Dothideomycetes incertae sedis</taxon>
        <taxon>Patellariales</taxon>
        <taxon>Patellariaceae</taxon>
        <taxon>Patellaria</taxon>
    </lineage>
</organism>
<sequence>MNYRKESAFVLQWEWVSNRQSARGECVPNSRLKHSHILKELMSEDYHVFTADTPCQRYSSYGSSVTDFRGTITGICRNSILNLEIVCLEKCALIRNPKPNHDNISLS</sequence>
<reference evidence="1" key="1">
    <citation type="journal article" date="2020" name="Stud. Mycol.">
        <title>101 Dothideomycetes genomes: a test case for predicting lifestyles and emergence of pathogens.</title>
        <authorList>
            <person name="Haridas S."/>
            <person name="Albert R."/>
            <person name="Binder M."/>
            <person name="Bloem J."/>
            <person name="Labutti K."/>
            <person name="Salamov A."/>
            <person name="Andreopoulos B."/>
            <person name="Baker S."/>
            <person name="Barry K."/>
            <person name="Bills G."/>
            <person name="Bluhm B."/>
            <person name="Cannon C."/>
            <person name="Castanera R."/>
            <person name="Culley D."/>
            <person name="Daum C."/>
            <person name="Ezra D."/>
            <person name="Gonzalez J."/>
            <person name="Henrissat B."/>
            <person name="Kuo A."/>
            <person name="Liang C."/>
            <person name="Lipzen A."/>
            <person name="Lutzoni F."/>
            <person name="Magnuson J."/>
            <person name="Mondo S."/>
            <person name="Nolan M."/>
            <person name="Ohm R."/>
            <person name="Pangilinan J."/>
            <person name="Park H.-J."/>
            <person name="Ramirez L."/>
            <person name="Alfaro M."/>
            <person name="Sun H."/>
            <person name="Tritt A."/>
            <person name="Yoshinaga Y."/>
            <person name="Zwiers L.-H."/>
            <person name="Turgeon B."/>
            <person name="Goodwin S."/>
            <person name="Spatafora J."/>
            <person name="Crous P."/>
            <person name="Grigoriev I."/>
        </authorList>
    </citation>
    <scope>NUCLEOTIDE SEQUENCE</scope>
    <source>
        <strain evidence="1">CBS 101060</strain>
    </source>
</reference>
<evidence type="ECO:0000313" key="2">
    <source>
        <dbReference type="Proteomes" id="UP000799429"/>
    </source>
</evidence>
<dbReference type="Proteomes" id="UP000799429">
    <property type="component" value="Unassembled WGS sequence"/>
</dbReference>
<protein>
    <submittedName>
        <fullName evidence="1">Uncharacterized protein</fullName>
    </submittedName>
</protein>
<proteinExistence type="predicted"/>
<evidence type="ECO:0000313" key="1">
    <source>
        <dbReference type="EMBL" id="KAF2842986.1"/>
    </source>
</evidence>
<comment type="caution">
    <text evidence="1">The sequence shown here is derived from an EMBL/GenBank/DDBJ whole genome shotgun (WGS) entry which is preliminary data.</text>
</comment>
<gene>
    <name evidence="1" type="ORF">M501DRAFT_993789</name>
</gene>
<keyword evidence="2" id="KW-1185">Reference proteome</keyword>
<accession>A0A9P4SHF4</accession>